<name>A0A2K8SNV7_9NOSO</name>
<dbReference type="AlphaFoldDB" id="A0A2K8SNV7"/>
<gene>
    <name evidence="1" type="ORF">COO91_03055</name>
</gene>
<dbReference type="KEGG" id="nfl:COO91_03055"/>
<protein>
    <submittedName>
        <fullName evidence="1">Uncharacterized protein</fullName>
    </submittedName>
</protein>
<evidence type="ECO:0000313" key="1">
    <source>
        <dbReference type="EMBL" id="AUB37119.1"/>
    </source>
</evidence>
<reference evidence="1 2" key="1">
    <citation type="submission" date="2017-11" db="EMBL/GenBank/DDBJ databases">
        <title>Complete genome of a free-living desiccation-tolerant cyanobacterium and its photosynthetic adaptation to extreme terrestrial habitat.</title>
        <authorList>
            <person name="Shang J."/>
        </authorList>
    </citation>
    <scope>NUCLEOTIDE SEQUENCE [LARGE SCALE GENOMIC DNA]</scope>
    <source>
        <strain evidence="1 2">CCNUN1</strain>
    </source>
</reference>
<keyword evidence="2" id="KW-1185">Reference proteome</keyword>
<dbReference type="RefSeq" id="WP_157816473.1">
    <property type="nucleotide sequence ID" value="NZ_CAWNNC010000001.1"/>
</dbReference>
<sequence length="64" mass="7028">MWVSNTGSQALVQPALLYETLRVACFHARVASRREVVRHGSTPLTSRSVTTAGIASFFGYTSKR</sequence>
<dbReference type="Proteomes" id="UP000232003">
    <property type="component" value="Chromosome"/>
</dbReference>
<dbReference type="EMBL" id="CP024785">
    <property type="protein sequence ID" value="AUB37119.1"/>
    <property type="molecule type" value="Genomic_DNA"/>
</dbReference>
<proteinExistence type="predicted"/>
<accession>A0A2K8SNV7</accession>
<evidence type="ECO:0000313" key="2">
    <source>
        <dbReference type="Proteomes" id="UP000232003"/>
    </source>
</evidence>
<organism evidence="1 2">
    <name type="scientific">Nostoc flagelliforme CCNUN1</name>
    <dbReference type="NCBI Taxonomy" id="2038116"/>
    <lineage>
        <taxon>Bacteria</taxon>
        <taxon>Bacillati</taxon>
        <taxon>Cyanobacteriota</taxon>
        <taxon>Cyanophyceae</taxon>
        <taxon>Nostocales</taxon>
        <taxon>Nostocaceae</taxon>
        <taxon>Nostoc</taxon>
    </lineage>
</organism>